<evidence type="ECO:0000256" key="2">
    <source>
        <dbReference type="SAM" id="MobiDB-lite"/>
    </source>
</evidence>
<name>A0A397SAQ8_9GLOM</name>
<gene>
    <name evidence="3" type="ORF">C1645_835194</name>
</gene>
<reference evidence="3 4" key="1">
    <citation type="submission" date="2018-06" db="EMBL/GenBank/DDBJ databases">
        <title>Comparative genomics reveals the genomic features of Rhizophagus irregularis, R. cerebriforme, R. diaphanum and Gigaspora rosea, and their symbiotic lifestyle signature.</title>
        <authorList>
            <person name="Morin E."/>
            <person name="San Clemente H."/>
            <person name="Chen E.C.H."/>
            <person name="De La Providencia I."/>
            <person name="Hainaut M."/>
            <person name="Kuo A."/>
            <person name="Kohler A."/>
            <person name="Murat C."/>
            <person name="Tang N."/>
            <person name="Roy S."/>
            <person name="Loubradou J."/>
            <person name="Henrissat B."/>
            <person name="Grigoriev I.V."/>
            <person name="Corradi N."/>
            <person name="Roux C."/>
            <person name="Martin F.M."/>
        </authorList>
    </citation>
    <scope>NUCLEOTIDE SEQUENCE [LARGE SCALE GENOMIC DNA]</scope>
    <source>
        <strain evidence="3 4">DAOM 227022</strain>
    </source>
</reference>
<sequence length="330" mass="39341">MDWKKPRPQSWPECLTPDNGSQTENKSCDHRAEINQAKYELIVLQKQLLKYNKETFGRFMQNLIRNYEKRIKKNNQLHQEISKMKAQVQGIEKALSVIELTWKWQETGVVQIYPKQARGIRSDIEELLTREVDRYFNKKNRQKIKIEANTTSDGSNILFQLDGFEKQLEEHELHVQQQENNIKKTIETQVAEERKCLKDEYDALMARKESEYNNCMIDMKQKIYSFKHQLEDQHKSCSNDLERQYKSRISALEKPIVIKDKEIDVIFAKDLKIIALNDKIIFYASHIGRDLTIEPNSYFSYHDIKLWTGKREDAKNDLNIQKKYTFRMRV</sequence>
<feature type="region of interest" description="Disordered" evidence="2">
    <location>
        <begin position="1"/>
        <end position="26"/>
    </location>
</feature>
<dbReference type="Proteomes" id="UP000265703">
    <property type="component" value="Unassembled WGS sequence"/>
</dbReference>
<keyword evidence="4" id="KW-1185">Reference proteome</keyword>
<dbReference type="AlphaFoldDB" id="A0A397SAQ8"/>
<keyword evidence="1" id="KW-0175">Coiled coil</keyword>
<evidence type="ECO:0000313" key="4">
    <source>
        <dbReference type="Proteomes" id="UP000265703"/>
    </source>
</evidence>
<comment type="caution">
    <text evidence="3">The sequence shown here is derived from an EMBL/GenBank/DDBJ whole genome shotgun (WGS) entry which is preliminary data.</text>
</comment>
<feature type="coiled-coil region" evidence="1">
    <location>
        <begin position="161"/>
        <end position="188"/>
    </location>
</feature>
<proteinExistence type="predicted"/>
<organism evidence="3 4">
    <name type="scientific">Glomus cerebriforme</name>
    <dbReference type="NCBI Taxonomy" id="658196"/>
    <lineage>
        <taxon>Eukaryota</taxon>
        <taxon>Fungi</taxon>
        <taxon>Fungi incertae sedis</taxon>
        <taxon>Mucoromycota</taxon>
        <taxon>Glomeromycotina</taxon>
        <taxon>Glomeromycetes</taxon>
        <taxon>Glomerales</taxon>
        <taxon>Glomeraceae</taxon>
        <taxon>Glomus</taxon>
    </lineage>
</organism>
<feature type="coiled-coil region" evidence="1">
    <location>
        <begin position="34"/>
        <end position="94"/>
    </location>
</feature>
<evidence type="ECO:0000313" key="3">
    <source>
        <dbReference type="EMBL" id="RIA82542.1"/>
    </source>
</evidence>
<dbReference type="EMBL" id="QKYT01000655">
    <property type="protein sequence ID" value="RIA82542.1"/>
    <property type="molecule type" value="Genomic_DNA"/>
</dbReference>
<evidence type="ECO:0000256" key="1">
    <source>
        <dbReference type="SAM" id="Coils"/>
    </source>
</evidence>
<protein>
    <submittedName>
        <fullName evidence="3">Uncharacterized protein</fullName>
    </submittedName>
</protein>
<accession>A0A397SAQ8</accession>